<dbReference type="Pfam" id="PF10544">
    <property type="entry name" value="T5orf172"/>
    <property type="match status" value="1"/>
</dbReference>
<evidence type="ECO:0000313" key="4">
    <source>
        <dbReference type="Proteomes" id="UP000236546"/>
    </source>
</evidence>
<evidence type="ECO:0000313" key="3">
    <source>
        <dbReference type="EMBL" id="PNP48464.1"/>
    </source>
</evidence>
<dbReference type="Proteomes" id="UP000236546">
    <property type="component" value="Unassembled WGS sequence"/>
</dbReference>
<proteinExistence type="predicted"/>
<dbReference type="AlphaFoldDB" id="A0A2K0TSF3"/>
<dbReference type="EMBL" id="MTYH01000007">
    <property type="protein sequence ID" value="PNP48464.1"/>
    <property type="molecule type" value="Genomic_DNA"/>
</dbReference>
<dbReference type="OrthoDB" id="4719713at2759"/>
<protein>
    <recommendedName>
        <fullName evidence="2">Bacteriophage T5 Orf172 DNA-binding domain-containing protein</fullName>
    </recommendedName>
</protein>
<name>A0A2K0TSF3_9HYPO</name>
<evidence type="ECO:0000259" key="2">
    <source>
        <dbReference type="SMART" id="SM00974"/>
    </source>
</evidence>
<feature type="region of interest" description="Disordered" evidence="1">
    <location>
        <begin position="279"/>
        <end position="299"/>
    </location>
</feature>
<evidence type="ECO:0000256" key="1">
    <source>
        <dbReference type="SAM" id="MobiDB-lite"/>
    </source>
</evidence>
<comment type="caution">
    <text evidence="3">The sequence shown here is derived from an EMBL/GenBank/DDBJ whole genome shotgun (WGS) entry which is preliminary data.</text>
</comment>
<reference evidence="3 4" key="1">
    <citation type="submission" date="2017-02" db="EMBL/GenBank/DDBJ databases">
        <title>Genomes of Trichoderma spp. with biocontrol activity.</title>
        <authorList>
            <person name="Gardiner D."/>
            <person name="Kazan K."/>
            <person name="Vos C."/>
            <person name="Harvey P."/>
        </authorList>
    </citation>
    <scope>NUCLEOTIDE SEQUENCE [LARGE SCALE GENOMIC DNA]</scope>
    <source>
        <strain evidence="3 4">A5MH</strain>
    </source>
</reference>
<dbReference type="SMART" id="SM00974">
    <property type="entry name" value="T5orf172"/>
    <property type="match status" value="1"/>
</dbReference>
<feature type="domain" description="Bacteriophage T5 Orf172 DNA-binding" evidence="2">
    <location>
        <begin position="20"/>
        <end position="106"/>
    </location>
</feature>
<feature type="region of interest" description="Disordered" evidence="1">
    <location>
        <begin position="208"/>
        <end position="227"/>
    </location>
</feature>
<dbReference type="InterPro" id="IPR018306">
    <property type="entry name" value="Phage_T5_Orf172_DNA-bd"/>
</dbReference>
<accession>A0A2K0TSF3</accession>
<gene>
    <name evidence="3" type="ORF">TGAMA5MH_00502</name>
</gene>
<sequence>MQESFRDISQAGILYVLEHTKLPGLFKIGRSKYPQDVRHNQNCYKTETDGVHATEPFIGYAQAEKLALQILRHKRLLIVECIHCSKAHQEWFLATKKEVVDVVELAERWFSIPAYALQGGVYRLTPKADGIHKKLYHFSVSKMDKLMNEVYGSKDAFRTLPDAPSTAATRELGASAEKAAKRAAERETERADEEAVPRILVDEILDTTPPQGYKTRAKPPAARTGVKGESPLLETEEIFAMHQRRSRETTPDGDGNYKLVTELEITRIISRKVSTSELSQDGGVYDFPKPVVFGGNGEKERRTEITVQEVKKA</sequence>
<organism evidence="3 4">
    <name type="scientific">Trichoderma gamsii</name>
    <dbReference type="NCBI Taxonomy" id="398673"/>
    <lineage>
        <taxon>Eukaryota</taxon>
        <taxon>Fungi</taxon>
        <taxon>Dikarya</taxon>
        <taxon>Ascomycota</taxon>
        <taxon>Pezizomycotina</taxon>
        <taxon>Sordariomycetes</taxon>
        <taxon>Hypocreomycetidae</taxon>
        <taxon>Hypocreales</taxon>
        <taxon>Hypocreaceae</taxon>
        <taxon>Trichoderma</taxon>
    </lineage>
</organism>